<keyword evidence="7" id="KW-1185">Reference proteome</keyword>
<feature type="transmembrane region" description="Helical" evidence="5">
    <location>
        <begin position="367"/>
        <end position="388"/>
    </location>
</feature>
<evidence type="ECO:0000313" key="7">
    <source>
        <dbReference type="Proteomes" id="UP000177515"/>
    </source>
</evidence>
<feature type="transmembrane region" description="Helical" evidence="5">
    <location>
        <begin position="304"/>
        <end position="325"/>
    </location>
</feature>
<dbReference type="Gene3D" id="1.20.1250.20">
    <property type="entry name" value="MFS general substrate transporter like domains"/>
    <property type="match status" value="2"/>
</dbReference>
<keyword evidence="3 5" id="KW-0472">Membrane</keyword>
<dbReference type="PANTHER" id="PTHR23523:SF1">
    <property type="entry name" value="CYANATE TRANSPORT PROTEIN CYNX"/>
    <property type="match status" value="1"/>
</dbReference>
<dbReference type="NCBIfam" id="NF007256">
    <property type="entry name" value="PRK09705.1"/>
    <property type="match status" value="1"/>
</dbReference>
<name>A0ABM6F1L7_9BURK</name>
<feature type="transmembrane region" description="Helical" evidence="5">
    <location>
        <begin position="337"/>
        <end position="355"/>
    </location>
</feature>
<proteinExistence type="predicted"/>
<feature type="transmembrane region" description="Helical" evidence="5">
    <location>
        <begin position="12"/>
        <end position="31"/>
    </location>
</feature>
<feature type="transmembrane region" description="Helical" evidence="5">
    <location>
        <begin position="51"/>
        <end position="74"/>
    </location>
</feature>
<evidence type="ECO:0000256" key="2">
    <source>
        <dbReference type="ARBA" id="ARBA00022989"/>
    </source>
</evidence>
<accession>A0ABM6F1L7</accession>
<feature type="transmembrane region" description="Helical" evidence="5">
    <location>
        <begin position="214"/>
        <end position="238"/>
    </location>
</feature>
<keyword evidence="1 5" id="KW-0812">Transmembrane</keyword>
<feature type="transmembrane region" description="Helical" evidence="5">
    <location>
        <begin position="168"/>
        <end position="187"/>
    </location>
</feature>
<dbReference type="PANTHER" id="PTHR23523">
    <property type="match status" value="1"/>
</dbReference>
<feature type="transmembrane region" description="Helical" evidence="5">
    <location>
        <begin position="81"/>
        <end position="100"/>
    </location>
</feature>
<feature type="transmembrane region" description="Helical" evidence="5">
    <location>
        <begin position="250"/>
        <end position="267"/>
    </location>
</feature>
<evidence type="ECO:0000256" key="5">
    <source>
        <dbReference type="SAM" id="Phobius"/>
    </source>
</evidence>
<reference evidence="6 7" key="1">
    <citation type="submission" date="2016-10" db="EMBL/GenBank/DDBJ databases">
        <title>Complete genome sequences of three Cupriavidus strains isolated from various Malaysian environments.</title>
        <authorList>
            <person name="Abdullah A.A.-A."/>
            <person name="Shafie N.A.H."/>
            <person name="Lau N.S."/>
        </authorList>
    </citation>
    <scope>NUCLEOTIDE SEQUENCE [LARGE SCALE GENOMIC DNA]</scope>
    <source>
        <strain evidence="6 7">USMAA1020</strain>
    </source>
</reference>
<feature type="transmembrane region" description="Helical" evidence="5">
    <location>
        <begin position="279"/>
        <end position="298"/>
    </location>
</feature>
<feature type="transmembrane region" description="Helical" evidence="5">
    <location>
        <begin position="140"/>
        <end position="162"/>
    </location>
</feature>
<feature type="transmembrane region" description="Helical" evidence="5">
    <location>
        <begin position="106"/>
        <end position="128"/>
    </location>
</feature>
<dbReference type="SUPFAM" id="SSF103473">
    <property type="entry name" value="MFS general substrate transporter"/>
    <property type="match status" value="1"/>
</dbReference>
<evidence type="ECO:0000313" key="6">
    <source>
        <dbReference type="EMBL" id="AOZ05162.1"/>
    </source>
</evidence>
<gene>
    <name evidence="6" type="ORF">BKK80_04465</name>
</gene>
<evidence type="ECO:0000256" key="4">
    <source>
        <dbReference type="SAM" id="MobiDB-lite"/>
    </source>
</evidence>
<dbReference type="EMBL" id="CP017754">
    <property type="protein sequence ID" value="AOZ05162.1"/>
    <property type="molecule type" value="Genomic_DNA"/>
</dbReference>
<protein>
    <submittedName>
        <fullName evidence="6">MFS transporter</fullName>
    </submittedName>
</protein>
<dbReference type="InterPro" id="IPR011701">
    <property type="entry name" value="MFS"/>
</dbReference>
<evidence type="ECO:0000256" key="1">
    <source>
        <dbReference type="ARBA" id="ARBA00022692"/>
    </source>
</evidence>
<dbReference type="InterPro" id="IPR036259">
    <property type="entry name" value="MFS_trans_sf"/>
</dbReference>
<feature type="region of interest" description="Disordered" evidence="4">
    <location>
        <begin position="398"/>
        <end position="424"/>
    </location>
</feature>
<sequence length="424" mass="43693">MPERAVRARPGSRAAWLALVVLVGMNLRPFLTGVGPLAEQIHDGTGLTFRGMAWLTLLPMWLMGVGALLSPLLWRAVPARHAVLGALALLGLGSALRAAWPQGGALIAATAVCGAGVAVIQAVFPGLIKQRSAGQVAAVMGLYSAALMGGGALGAQLTPLLAQWSGNWRGALAAWAAPAWLALLFAWRALPRPAPARPGPAPAGARLLQRPRTWLLMACFGLVNGGYASLVAWLPAFYQSRGWSGTHSGGLLALMALAQAGAALLLPALTARWRDRRPWLWLTLALQAAGFAAFAAWPDLAPRAWAAISGAGLGGCFALCLIVALDHLPDAEQAGELSALMQGGGFLIAATAPWVCAALRDASGGFTAGWLAHLGCVAVVSLLVARLAPRGYGVALSPPGRAWHPPGEPGRAGNGPRVADQPRG</sequence>
<dbReference type="InterPro" id="IPR052524">
    <property type="entry name" value="MFS_Cyanate_Porter"/>
</dbReference>
<dbReference type="Proteomes" id="UP000177515">
    <property type="component" value="Chromosome 1"/>
</dbReference>
<dbReference type="Pfam" id="PF07690">
    <property type="entry name" value="MFS_1"/>
    <property type="match status" value="1"/>
</dbReference>
<keyword evidence="2 5" id="KW-1133">Transmembrane helix</keyword>
<organism evidence="6 7">
    <name type="scientific">Cupriavidus malaysiensis</name>
    <dbReference type="NCBI Taxonomy" id="367825"/>
    <lineage>
        <taxon>Bacteria</taxon>
        <taxon>Pseudomonadati</taxon>
        <taxon>Pseudomonadota</taxon>
        <taxon>Betaproteobacteria</taxon>
        <taxon>Burkholderiales</taxon>
        <taxon>Burkholderiaceae</taxon>
        <taxon>Cupriavidus</taxon>
    </lineage>
</organism>
<evidence type="ECO:0000256" key="3">
    <source>
        <dbReference type="ARBA" id="ARBA00023136"/>
    </source>
</evidence>